<reference evidence="4" key="1">
    <citation type="submission" date="2019-06" db="EMBL/GenBank/DDBJ databases">
        <title>The complete genome of Emcibacter congregatus ZYLT.</title>
        <authorList>
            <person name="Zhao Z."/>
        </authorList>
    </citation>
    <scope>NUCLEOTIDE SEQUENCE [LARGE SCALE GENOMIC DNA]</scope>
    <source>
        <strain evidence="4">MCCC 1A06723</strain>
    </source>
</reference>
<evidence type="ECO:0000313" key="4">
    <source>
        <dbReference type="Proteomes" id="UP000319148"/>
    </source>
</evidence>
<comment type="caution">
    <text evidence="3">The sequence shown here is derived from an EMBL/GenBank/DDBJ whole genome shotgun (WGS) entry which is preliminary data.</text>
</comment>
<dbReference type="InterPro" id="IPR050789">
    <property type="entry name" value="Diverse_Enzym_Activities"/>
</dbReference>
<keyword evidence="4" id="KW-1185">Reference proteome</keyword>
<gene>
    <name evidence="3" type="ORF">FIV46_05320</name>
</gene>
<proteinExistence type="predicted"/>
<dbReference type="SUPFAM" id="SSF56601">
    <property type="entry name" value="beta-lactamase/transpeptidase-like"/>
    <property type="match status" value="1"/>
</dbReference>
<evidence type="ECO:0000256" key="1">
    <source>
        <dbReference type="SAM" id="SignalP"/>
    </source>
</evidence>
<organism evidence="3 4">
    <name type="scientific">Emcibacter nanhaiensis</name>
    <dbReference type="NCBI Taxonomy" id="1505037"/>
    <lineage>
        <taxon>Bacteria</taxon>
        <taxon>Pseudomonadati</taxon>
        <taxon>Pseudomonadota</taxon>
        <taxon>Alphaproteobacteria</taxon>
        <taxon>Emcibacterales</taxon>
        <taxon>Emcibacteraceae</taxon>
        <taxon>Emcibacter</taxon>
    </lineage>
</organism>
<dbReference type="InterPro" id="IPR001466">
    <property type="entry name" value="Beta-lactam-related"/>
</dbReference>
<dbReference type="OrthoDB" id="9814204at2"/>
<protein>
    <submittedName>
        <fullName evidence="3">Serine hydrolase</fullName>
    </submittedName>
</protein>
<sequence length="484" mass="53428">MKLCQIDWKTLHRHFRGASFGLALAVTAVPAAAIELMPESLKSQTAGYKAAFTCSATFNGGKTVDMIRHDELSGIQVDYRDYFDKLPDAVISHQEKYVAAWFSNDLPPRYAVWRPGLGCAQLPPGAELSVRGHVPTADLGQPDEGRKRQAWPLGEAVPEIDLASPALKAVINDAFTTDKYGDPKVMSAALVTTPDQLLIERYKDGYTPYTSQRTWSVAKSIAATVIGIAVKQGRLELKAPANIPEWSAPGDPRQQITLENLLHMASGLDSFRAGNRTNFVYFGGGVVTDNATEKLLEAAPGKRWKYANNDTLLAVRSLKATLGDTETMLRYPTEQLFRKIGMNSTVAETDWQGNFILSSQVWSTSRDLARLGILYLNNGVWQGERILPDWWRDFVSTPAPAQPPLTGADGRPRPGYGAQFWLYDSRFPGLPDDVFAMAGNRGQYVMIIPSRNLVIVRRGYDSAGGIRFDIAKFTADILKAIDRK</sequence>
<name>A0A501PM98_9PROT</name>
<keyword evidence="1" id="KW-0732">Signal</keyword>
<dbReference type="GO" id="GO:0016787">
    <property type="term" value="F:hydrolase activity"/>
    <property type="evidence" value="ECO:0007669"/>
    <property type="project" value="UniProtKB-KW"/>
</dbReference>
<dbReference type="PANTHER" id="PTHR43283">
    <property type="entry name" value="BETA-LACTAMASE-RELATED"/>
    <property type="match status" value="1"/>
</dbReference>
<feature type="chain" id="PRO_5021390542" evidence="1">
    <location>
        <begin position="34"/>
        <end position="484"/>
    </location>
</feature>
<dbReference type="RefSeq" id="WP_139939146.1">
    <property type="nucleotide sequence ID" value="NZ_JBHSYP010000003.1"/>
</dbReference>
<dbReference type="EMBL" id="VFIY01000005">
    <property type="protein sequence ID" value="TPD61630.1"/>
    <property type="molecule type" value="Genomic_DNA"/>
</dbReference>
<dbReference type="Pfam" id="PF00144">
    <property type="entry name" value="Beta-lactamase"/>
    <property type="match status" value="1"/>
</dbReference>
<dbReference type="PANTHER" id="PTHR43283:SF7">
    <property type="entry name" value="BETA-LACTAMASE-RELATED DOMAIN-CONTAINING PROTEIN"/>
    <property type="match status" value="1"/>
</dbReference>
<evidence type="ECO:0000313" key="3">
    <source>
        <dbReference type="EMBL" id="TPD61630.1"/>
    </source>
</evidence>
<feature type="domain" description="Beta-lactamase-related" evidence="2">
    <location>
        <begin position="188"/>
        <end position="456"/>
    </location>
</feature>
<keyword evidence="3" id="KW-0378">Hydrolase</keyword>
<dbReference type="Gene3D" id="3.40.710.10">
    <property type="entry name" value="DD-peptidase/beta-lactamase superfamily"/>
    <property type="match status" value="1"/>
</dbReference>
<evidence type="ECO:0000259" key="2">
    <source>
        <dbReference type="Pfam" id="PF00144"/>
    </source>
</evidence>
<dbReference type="Proteomes" id="UP000319148">
    <property type="component" value="Unassembled WGS sequence"/>
</dbReference>
<dbReference type="AlphaFoldDB" id="A0A501PM98"/>
<dbReference type="InterPro" id="IPR012338">
    <property type="entry name" value="Beta-lactam/transpept-like"/>
</dbReference>
<accession>A0A501PM98</accession>
<feature type="signal peptide" evidence="1">
    <location>
        <begin position="1"/>
        <end position="33"/>
    </location>
</feature>